<evidence type="ECO:0000256" key="1">
    <source>
        <dbReference type="SAM" id="MobiDB-lite"/>
    </source>
</evidence>
<feature type="region of interest" description="Disordered" evidence="1">
    <location>
        <begin position="1"/>
        <end position="55"/>
    </location>
</feature>
<name>A0A6G1EDV5_9ORYZ</name>
<evidence type="ECO:0000313" key="2">
    <source>
        <dbReference type="EMBL" id="KAF0922980.1"/>
    </source>
</evidence>
<dbReference type="Proteomes" id="UP000479710">
    <property type="component" value="Unassembled WGS sequence"/>
</dbReference>
<keyword evidence="3" id="KW-1185">Reference proteome</keyword>
<evidence type="ECO:0000313" key="3">
    <source>
        <dbReference type="Proteomes" id="UP000479710"/>
    </source>
</evidence>
<accession>A0A6G1EDV5</accession>
<gene>
    <name evidence="2" type="ORF">E2562_002190</name>
</gene>
<proteinExistence type="predicted"/>
<feature type="compositionally biased region" description="Basic and acidic residues" evidence="1">
    <location>
        <begin position="1"/>
        <end position="11"/>
    </location>
</feature>
<comment type="caution">
    <text evidence="2">The sequence shown here is derived from an EMBL/GenBank/DDBJ whole genome shotgun (WGS) entry which is preliminary data.</text>
</comment>
<dbReference type="AlphaFoldDB" id="A0A6G1EDV5"/>
<organism evidence="2 3">
    <name type="scientific">Oryza meyeriana var. granulata</name>
    <dbReference type="NCBI Taxonomy" id="110450"/>
    <lineage>
        <taxon>Eukaryota</taxon>
        <taxon>Viridiplantae</taxon>
        <taxon>Streptophyta</taxon>
        <taxon>Embryophyta</taxon>
        <taxon>Tracheophyta</taxon>
        <taxon>Spermatophyta</taxon>
        <taxon>Magnoliopsida</taxon>
        <taxon>Liliopsida</taxon>
        <taxon>Poales</taxon>
        <taxon>Poaceae</taxon>
        <taxon>BOP clade</taxon>
        <taxon>Oryzoideae</taxon>
        <taxon>Oryzeae</taxon>
        <taxon>Oryzinae</taxon>
        <taxon>Oryza</taxon>
        <taxon>Oryza meyeriana</taxon>
    </lineage>
</organism>
<dbReference type="EMBL" id="SPHZ02000003">
    <property type="protein sequence ID" value="KAF0922980.1"/>
    <property type="molecule type" value="Genomic_DNA"/>
</dbReference>
<reference evidence="2 3" key="1">
    <citation type="submission" date="2019-11" db="EMBL/GenBank/DDBJ databases">
        <title>Whole genome sequence of Oryza granulata.</title>
        <authorList>
            <person name="Li W."/>
        </authorList>
    </citation>
    <scope>NUCLEOTIDE SEQUENCE [LARGE SCALE GENOMIC DNA]</scope>
    <source>
        <strain evidence="3">cv. Menghai</strain>
        <tissue evidence="2">Leaf</tissue>
    </source>
</reference>
<sequence length="89" mass="9887">MAWTKWEEQRHGRSPVAAVENASQRTEYARSSGGGERPRAAWTGEARGLATSGSRALSTPMPMSYAIAADKANDTYKTRFHVDEYKPIR</sequence>
<protein>
    <submittedName>
        <fullName evidence="2">Uncharacterized protein</fullName>
    </submittedName>
</protein>